<protein>
    <submittedName>
        <fullName evidence="1">Uncharacterized protein</fullName>
    </submittedName>
</protein>
<evidence type="ECO:0000313" key="1">
    <source>
        <dbReference type="EMBL" id="QDH47214.1"/>
    </source>
</evidence>
<dbReference type="EMBL" id="MK838116">
    <property type="protein sequence ID" value="QDH47214.1"/>
    <property type="molecule type" value="Genomic_DNA"/>
</dbReference>
<dbReference type="Proteomes" id="UP000318420">
    <property type="component" value="Segment"/>
</dbReference>
<reference evidence="1 2" key="1">
    <citation type="submission" date="2019-04" db="EMBL/GenBank/DDBJ databases">
        <title>Novel bacteriophages capable of disrupting biofilms from clinical strains of Aeromonas hydrophila with intrinsic antibiotic resistance.</title>
        <authorList>
            <person name="Kabwe M."/>
            <person name="Brown T.L."/>
            <person name="Speirs L."/>
            <person name="Ku H."/>
            <person name="Leach M."/>
            <person name="Chan H.T."/>
            <person name="Petrovski S."/>
            <person name="Lock P."/>
            <person name="Tucci J."/>
        </authorList>
    </citation>
    <scope>NUCLEOTIDE SEQUENCE [LARGE SCALE GENOMIC DNA]</scope>
</reference>
<gene>
    <name evidence="1" type="ORF">LAh10_70</name>
</gene>
<sequence>MREDLLNKLCSLMTDTKSEHRNGHESGECRVAGSTFELGTFEILVTFDGDEVHTSGHCGLQYLTISKTDRELTIKVVRRKGAFIKNDVKLMAHDTGGLIEWYNTWFAEVMAENKRPTPMNY</sequence>
<organism evidence="1 2">
    <name type="scientific">Aeromonas phage LAh10</name>
    <dbReference type="NCBI Taxonomy" id="2591025"/>
    <lineage>
        <taxon>Viruses</taxon>
        <taxon>Duplodnaviria</taxon>
        <taxon>Heunggongvirae</taxon>
        <taxon>Uroviricota</taxon>
        <taxon>Caudoviricetes</taxon>
        <taxon>Chimalliviridae</taxon>
        <taxon>Ludhianavirus</taxon>
        <taxon>Ludhianavirus LAh10</taxon>
    </lineage>
</organism>
<accession>A0A514A1Q6</accession>
<proteinExistence type="predicted"/>
<evidence type="ECO:0000313" key="2">
    <source>
        <dbReference type="Proteomes" id="UP000318420"/>
    </source>
</evidence>
<keyword evidence="2" id="KW-1185">Reference proteome</keyword>
<name>A0A514A1Q6_9CAUD</name>